<comment type="caution">
    <text evidence="1">The sequence shown here is derived from an EMBL/GenBank/DDBJ whole genome shotgun (WGS) entry which is preliminary data.</text>
</comment>
<dbReference type="Proteomes" id="UP000682733">
    <property type="component" value="Unassembled WGS sequence"/>
</dbReference>
<dbReference type="AlphaFoldDB" id="A0A8S2V2Y1"/>
<name>A0A8S2V2Y1_9BILA</name>
<sequence length="253" mass="29272">MFGWLVKYPGTEKKTPFQRTSADERQSCLQQLADDGLLISMRAMLIHSGGKKSNAYYRLLPSDGQPERDKFKQKLAKYHVTISEYLQNHARSGIPKNYKPADEMCQYLKDNQQRYEQYFEACGSVDDETSNDAYDQRDVHPIPPNDVQKLFQLFTNQSVTMPTDLNSVILTNLLPKRNQQASTSSTRSTSRINFKLSRFQNQTEQFLSICQYMLTPNVFNRIVRGIQDINTLQNKSKSDCTVTRVWKTKAKIF</sequence>
<gene>
    <name evidence="1" type="ORF">TMI583_LOCUS42326</name>
</gene>
<dbReference type="EMBL" id="CAJOBA010068257">
    <property type="protein sequence ID" value="CAF4376615.1"/>
    <property type="molecule type" value="Genomic_DNA"/>
</dbReference>
<proteinExistence type="predicted"/>
<organism evidence="1 2">
    <name type="scientific">Didymodactylos carnosus</name>
    <dbReference type="NCBI Taxonomy" id="1234261"/>
    <lineage>
        <taxon>Eukaryota</taxon>
        <taxon>Metazoa</taxon>
        <taxon>Spiralia</taxon>
        <taxon>Gnathifera</taxon>
        <taxon>Rotifera</taxon>
        <taxon>Eurotatoria</taxon>
        <taxon>Bdelloidea</taxon>
        <taxon>Philodinida</taxon>
        <taxon>Philodinidae</taxon>
        <taxon>Didymodactylos</taxon>
    </lineage>
</organism>
<accession>A0A8S2V2Y1</accession>
<evidence type="ECO:0000313" key="1">
    <source>
        <dbReference type="EMBL" id="CAF4376615.1"/>
    </source>
</evidence>
<protein>
    <submittedName>
        <fullName evidence="1">Uncharacterized protein</fullName>
    </submittedName>
</protein>
<reference evidence="1" key="1">
    <citation type="submission" date="2021-02" db="EMBL/GenBank/DDBJ databases">
        <authorList>
            <person name="Nowell W R."/>
        </authorList>
    </citation>
    <scope>NUCLEOTIDE SEQUENCE</scope>
</reference>
<evidence type="ECO:0000313" key="2">
    <source>
        <dbReference type="Proteomes" id="UP000682733"/>
    </source>
</evidence>